<evidence type="ECO:0000313" key="2">
    <source>
        <dbReference type="Proteomes" id="UP000277212"/>
    </source>
</evidence>
<dbReference type="OrthoDB" id="5280080at2759"/>
<gene>
    <name evidence="1" type="ORF">CDV36_008101</name>
</gene>
<keyword evidence="2" id="KW-1185">Reference proteome</keyword>
<proteinExistence type="predicted"/>
<dbReference type="Proteomes" id="UP000277212">
    <property type="component" value="Unassembled WGS sequence"/>
</dbReference>
<evidence type="ECO:0000313" key="1">
    <source>
        <dbReference type="EMBL" id="RMJ12232.1"/>
    </source>
</evidence>
<organism evidence="1 2">
    <name type="scientific">Fusarium kuroshium</name>
    <dbReference type="NCBI Taxonomy" id="2010991"/>
    <lineage>
        <taxon>Eukaryota</taxon>
        <taxon>Fungi</taxon>
        <taxon>Dikarya</taxon>
        <taxon>Ascomycota</taxon>
        <taxon>Pezizomycotina</taxon>
        <taxon>Sordariomycetes</taxon>
        <taxon>Hypocreomycetidae</taxon>
        <taxon>Hypocreales</taxon>
        <taxon>Nectriaceae</taxon>
        <taxon>Fusarium</taxon>
        <taxon>Fusarium solani species complex</taxon>
    </lineage>
</organism>
<dbReference type="EMBL" id="NKUJ01000142">
    <property type="protein sequence ID" value="RMJ12232.1"/>
    <property type="molecule type" value="Genomic_DNA"/>
</dbReference>
<comment type="caution">
    <text evidence="1">The sequence shown here is derived from an EMBL/GenBank/DDBJ whole genome shotgun (WGS) entry which is preliminary data.</text>
</comment>
<accession>A0A3M2S4P2</accession>
<reference evidence="1 2" key="1">
    <citation type="submission" date="2017-06" db="EMBL/GenBank/DDBJ databases">
        <title>Comparative genomic analysis of Ambrosia Fusariam Clade fungi.</title>
        <authorList>
            <person name="Stajich J.E."/>
            <person name="Carrillo J."/>
            <person name="Kijimoto T."/>
            <person name="Eskalen A."/>
            <person name="O'Donnell K."/>
            <person name="Kasson M."/>
        </authorList>
    </citation>
    <scope>NUCLEOTIDE SEQUENCE [LARGE SCALE GENOMIC DNA]</scope>
    <source>
        <strain evidence="1">UCR3666</strain>
    </source>
</reference>
<protein>
    <submittedName>
        <fullName evidence="1">Uncharacterized protein</fullName>
    </submittedName>
</protein>
<dbReference type="AlphaFoldDB" id="A0A3M2S4P2"/>
<sequence>MISTFKDFQATHSEIFWLDLLPHTGVWTTNVEGASENLENANFFGRFDTLHTAEEIREAIYFTPGVDHSFCLFLNNAILVFSSTREDHDRHMDQVQKMLWGQFMCHYRQKYVSFAPTSLRAGFTIDSLGDAFSVTDVGAFINVNGREDRGEGN</sequence>
<name>A0A3M2S4P2_9HYPO</name>